<dbReference type="HOGENOM" id="CLU_2174722_0_0_1"/>
<gene>
    <name evidence="1" type="ordered locus">MTR_2g095770</name>
</gene>
<name>G7IU68_MEDTR</name>
<proteinExistence type="predicted"/>
<evidence type="ECO:0000313" key="1">
    <source>
        <dbReference type="EMBL" id="AES67524.1"/>
    </source>
</evidence>
<accession>G7IU68</accession>
<evidence type="ECO:0000313" key="3">
    <source>
        <dbReference type="Proteomes" id="UP000002051"/>
    </source>
</evidence>
<organism evidence="1 3">
    <name type="scientific">Medicago truncatula</name>
    <name type="common">Barrel medic</name>
    <name type="synonym">Medicago tribuloides</name>
    <dbReference type="NCBI Taxonomy" id="3880"/>
    <lineage>
        <taxon>Eukaryota</taxon>
        <taxon>Viridiplantae</taxon>
        <taxon>Streptophyta</taxon>
        <taxon>Embryophyta</taxon>
        <taxon>Tracheophyta</taxon>
        <taxon>Spermatophyta</taxon>
        <taxon>Magnoliopsida</taxon>
        <taxon>eudicotyledons</taxon>
        <taxon>Gunneridae</taxon>
        <taxon>Pentapetalae</taxon>
        <taxon>rosids</taxon>
        <taxon>fabids</taxon>
        <taxon>Fabales</taxon>
        <taxon>Fabaceae</taxon>
        <taxon>Papilionoideae</taxon>
        <taxon>50 kb inversion clade</taxon>
        <taxon>NPAAA clade</taxon>
        <taxon>Hologalegina</taxon>
        <taxon>IRL clade</taxon>
        <taxon>Trifolieae</taxon>
        <taxon>Medicago</taxon>
    </lineage>
</organism>
<reference evidence="1 3" key="2">
    <citation type="journal article" date="2014" name="BMC Genomics">
        <title>An improved genome release (version Mt4.0) for the model legume Medicago truncatula.</title>
        <authorList>
            <person name="Tang H."/>
            <person name="Krishnakumar V."/>
            <person name="Bidwell S."/>
            <person name="Rosen B."/>
            <person name="Chan A."/>
            <person name="Zhou S."/>
            <person name="Gentzbittel L."/>
            <person name="Childs K.L."/>
            <person name="Yandell M."/>
            <person name="Gundlach H."/>
            <person name="Mayer K.F."/>
            <person name="Schwartz D.C."/>
            <person name="Town C.D."/>
        </authorList>
    </citation>
    <scope>GENOME REANNOTATION</scope>
    <source>
        <strain evidence="2 3">cv. Jemalong A17</strain>
    </source>
</reference>
<dbReference type="AlphaFoldDB" id="G7IU68"/>
<dbReference type="InterPro" id="IPR036322">
    <property type="entry name" value="WD40_repeat_dom_sf"/>
</dbReference>
<dbReference type="EMBL" id="CM001218">
    <property type="protein sequence ID" value="AES67524.1"/>
    <property type="molecule type" value="Genomic_DNA"/>
</dbReference>
<dbReference type="Proteomes" id="UP000002051">
    <property type="component" value="Chromosome 2"/>
</dbReference>
<dbReference type="EnsemblPlants" id="AES67524">
    <property type="protein sequence ID" value="AES67524"/>
    <property type="gene ID" value="MTR_2g095770"/>
</dbReference>
<keyword evidence="3" id="KW-1185">Reference proteome</keyword>
<protein>
    <submittedName>
        <fullName evidence="1">WD domain, G-beta repeat protein</fullName>
    </submittedName>
</protein>
<sequence>MIAIAADVWSVLLEQVCSLTFLGHKESIITLEFHKNCPSFLSASFDKAIITSTNFHQSKDLIPSVSMNTIVCICDLSPFSRKIAPVLKLSMSCRVIIFLCIGHVFIPYKI</sequence>
<evidence type="ECO:0000313" key="2">
    <source>
        <dbReference type="EnsemblPlants" id="AES67524"/>
    </source>
</evidence>
<reference evidence="2" key="3">
    <citation type="submission" date="2015-04" db="UniProtKB">
        <authorList>
            <consortium name="EnsemblPlants"/>
        </authorList>
    </citation>
    <scope>IDENTIFICATION</scope>
    <source>
        <strain evidence="2">cv. Jemalong A17</strain>
    </source>
</reference>
<dbReference type="SUPFAM" id="SSF50978">
    <property type="entry name" value="WD40 repeat-like"/>
    <property type="match status" value="1"/>
</dbReference>
<dbReference type="PaxDb" id="3880-AES67524"/>
<reference evidence="1 3" key="1">
    <citation type="journal article" date="2011" name="Nature">
        <title>The Medicago genome provides insight into the evolution of rhizobial symbioses.</title>
        <authorList>
            <person name="Young N.D."/>
            <person name="Debelle F."/>
            <person name="Oldroyd G.E."/>
            <person name="Geurts R."/>
            <person name="Cannon S.B."/>
            <person name="Udvardi M.K."/>
            <person name="Benedito V.A."/>
            <person name="Mayer K.F."/>
            <person name="Gouzy J."/>
            <person name="Schoof H."/>
            <person name="Van de Peer Y."/>
            <person name="Proost S."/>
            <person name="Cook D.R."/>
            <person name="Meyers B.C."/>
            <person name="Spannagl M."/>
            <person name="Cheung F."/>
            <person name="De Mita S."/>
            <person name="Krishnakumar V."/>
            <person name="Gundlach H."/>
            <person name="Zhou S."/>
            <person name="Mudge J."/>
            <person name="Bharti A.K."/>
            <person name="Murray J.D."/>
            <person name="Naoumkina M.A."/>
            <person name="Rosen B."/>
            <person name="Silverstein K.A."/>
            <person name="Tang H."/>
            <person name="Rombauts S."/>
            <person name="Zhao P.X."/>
            <person name="Zhou P."/>
            <person name="Barbe V."/>
            <person name="Bardou P."/>
            <person name="Bechner M."/>
            <person name="Bellec A."/>
            <person name="Berger A."/>
            <person name="Berges H."/>
            <person name="Bidwell S."/>
            <person name="Bisseling T."/>
            <person name="Choisne N."/>
            <person name="Couloux A."/>
            <person name="Denny R."/>
            <person name="Deshpande S."/>
            <person name="Dai X."/>
            <person name="Doyle J.J."/>
            <person name="Dudez A.M."/>
            <person name="Farmer A.D."/>
            <person name="Fouteau S."/>
            <person name="Franken C."/>
            <person name="Gibelin C."/>
            <person name="Gish J."/>
            <person name="Goldstein S."/>
            <person name="Gonzalez A.J."/>
            <person name="Green P.J."/>
            <person name="Hallab A."/>
            <person name="Hartog M."/>
            <person name="Hua A."/>
            <person name="Humphray S.J."/>
            <person name="Jeong D.H."/>
            <person name="Jing Y."/>
            <person name="Jocker A."/>
            <person name="Kenton S.M."/>
            <person name="Kim D.J."/>
            <person name="Klee K."/>
            <person name="Lai H."/>
            <person name="Lang C."/>
            <person name="Lin S."/>
            <person name="Macmil S.L."/>
            <person name="Magdelenat G."/>
            <person name="Matthews L."/>
            <person name="McCorrison J."/>
            <person name="Monaghan E.L."/>
            <person name="Mun J.H."/>
            <person name="Najar F.Z."/>
            <person name="Nicholson C."/>
            <person name="Noirot C."/>
            <person name="O'Bleness M."/>
            <person name="Paule C.R."/>
            <person name="Poulain J."/>
            <person name="Prion F."/>
            <person name="Qin B."/>
            <person name="Qu C."/>
            <person name="Retzel E.F."/>
            <person name="Riddle C."/>
            <person name="Sallet E."/>
            <person name="Samain S."/>
            <person name="Samson N."/>
            <person name="Sanders I."/>
            <person name="Saurat O."/>
            <person name="Scarpelli C."/>
            <person name="Schiex T."/>
            <person name="Segurens B."/>
            <person name="Severin A.J."/>
            <person name="Sherrier D.J."/>
            <person name="Shi R."/>
            <person name="Sims S."/>
            <person name="Singer S.R."/>
            <person name="Sinharoy S."/>
            <person name="Sterck L."/>
            <person name="Viollet A."/>
            <person name="Wang B.B."/>
            <person name="Wang K."/>
            <person name="Wang M."/>
            <person name="Wang X."/>
            <person name="Warfsmann J."/>
            <person name="Weissenbach J."/>
            <person name="White D.D."/>
            <person name="White J.D."/>
            <person name="Wiley G.B."/>
            <person name="Wincker P."/>
            <person name="Xing Y."/>
            <person name="Yang L."/>
            <person name="Yao Z."/>
            <person name="Ying F."/>
            <person name="Zhai J."/>
            <person name="Zhou L."/>
            <person name="Zuber A."/>
            <person name="Denarie J."/>
            <person name="Dixon R.A."/>
            <person name="May G.D."/>
            <person name="Schwartz D.C."/>
            <person name="Rogers J."/>
            <person name="Quetier F."/>
            <person name="Town C.D."/>
            <person name="Roe B.A."/>
        </authorList>
    </citation>
    <scope>NUCLEOTIDE SEQUENCE [LARGE SCALE GENOMIC DNA]</scope>
    <source>
        <strain evidence="1">A17</strain>
        <strain evidence="2 3">cv. Jemalong A17</strain>
    </source>
</reference>